<feature type="compositionally biased region" description="Low complexity" evidence="1">
    <location>
        <begin position="68"/>
        <end position="80"/>
    </location>
</feature>
<feature type="region of interest" description="Disordered" evidence="1">
    <location>
        <begin position="67"/>
        <end position="91"/>
    </location>
</feature>
<sequence>MPIHAGFSTVPSVVLKTGCSSGCNGYNILVNNTRSGNSSNHNGGLRLEIGSQSEVSINGNESSYCARGRSSIGGSSHSSGGSQGSFPDSTVHVSVPQSLVNNHHHYHVDVRQEQRAVKEPLPPPPYNKSTLNNIIVSNYNSTAYRSNGVCSHLLQFNDLTSPNHSCSTSNTSRNFIHGSDFYIQNNNQPVSHDCHIASHMSYKLPLDNLFSLPQGPPPPIPQRPASRFTCSSPGNHPPSLPKKPISTYAITDL</sequence>
<evidence type="ECO:0000313" key="2">
    <source>
        <dbReference type="EMBL" id="CEK69053.1"/>
    </source>
</evidence>
<proteinExistence type="predicted"/>
<reference evidence="2" key="1">
    <citation type="submission" date="2014-12" db="EMBL/GenBank/DDBJ databases">
        <title>Insight into the proteome of Arion vulgaris.</title>
        <authorList>
            <person name="Aradska J."/>
            <person name="Bulat T."/>
            <person name="Smidak R."/>
            <person name="Sarate P."/>
            <person name="Gangsoo J."/>
            <person name="Sialana F."/>
            <person name="Bilban M."/>
            <person name="Lubec G."/>
        </authorList>
    </citation>
    <scope>NUCLEOTIDE SEQUENCE</scope>
    <source>
        <tissue evidence="2">Skin</tissue>
    </source>
</reference>
<gene>
    <name evidence="2" type="primary">ORF68718</name>
</gene>
<name>A0A0B6ZKL6_9EUPU</name>
<evidence type="ECO:0000256" key="1">
    <source>
        <dbReference type="SAM" id="MobiDB-lite"/>
    </source>
</evidence>
<organism evidence="2">
    <name type="scientific">Arion vulgaris</name>
    <dbReference type="NCBI Taxonomy" id="1028688"/>
    <lineage>
        <taxon>Eukaryota</taxon>
        <taxon>Metazoa</taxon>
        <taxon>Spiralia</taxon>
        <taxon>Lophotrochozoa</taxon>
        <taxon>Mollusca</taxon>
        <taxon>Gastropoda</taxon>
        <taxon>Heterobranchia</taxon>
        <taxon>Euthyneura</taxon>
        <taxon>Panpulmonata</taxon>
        <taxon>Eupulmonata</taxon>
        <taxon>Stylommatophora</taxon>
        <taxon>Helicina</taxon>
        <taxon>Arionoidea</taxon>
        <taxon>Arionidae</taxon>
        <taxon>Arion</taxon>
    </lineage>
</organism>
<dbReference type="EMBL" id="HACG01022188">
    <property type="protein sequence ID" value="CEK69053.1"/>
    <property type="molecule type" value="Transcribed_RNA"/>
</dbReference>
<accession>A0A0B6ZKL6</accession>
<protein>
    <submittedName>
        <fullName evidence="2">Uncharacterized protein</fullName>
    </submittedName>
</protein>
<dbReference type="AlphaFoldDB" id="A0A0B6ZKL6"/>